<keyword evidence="2" id="KW-0479">Metal-binding</keyword>
<dbReference type="Proteomes" id="UP001367676">
    <property type="component" value="Unassembled WGS sequence"/>
</dbReference>
<name>A0AAN9U016_9HEMI</name>
<evidence type="ECO:0000256" key="11">
    <source>
        <dbReference type="ARBA" id="ARBA00072696"/>
    </source>
</evidence>
<evidence type="ECO:0000313" key="15">
    <source>
        <dbReference type="Proteomes" id="UP001367676"/>
    </source>
</evidence>
<feature type="signal peptide" evidence="12">
    <location>
        <begin position="1"/>
        <end position="17"/>
    </location>
</feature>
<comment type="caution">
    <text evidence="14">The sequence shown here is derived from an EMBL/GenBank/DDBJ whole genome shotgun (WGS) entry which is preliminary data.</text>
</comment>
<comment type="function">
    <text evidence="9">Probable molecular chaperone assisting protein biosynthesis and transport in the endoplasmic reticulum. Required for the proper biosynthesis and transport of pulmonary surfactant-associated protein A/SP-A, pulmonary surfactant-associated protein D/SP-D and the lipid transporter ABCA3. By regulating both the proper expression and the degradation through the endoplasmic reticulum-associated protein degradation pathway of these proteins plays a crucial role in pulmonary surfactant homeostasis. Has an anti-fibrotic activity by negatively regulating the secretion of type I and type III collagens. This calcium-binding protein also transiently associates with immature PCSK6 and regulates its secretion.</text>
</comment>
<dbReference type="InterPro" id="IPR002048">
    <property type="entry name" value="EF_hand_dom"/>
</dbReference>
<reference evidence="14 15" key="1">
    <citation type="submission" date="2024-03" db="EMBL/GenBank/DDBJ databases">
        <title>Adaptation during the transition from Ophiocordyceps entomopathogen to insect associate is accompanied by gene loss and intensified selection.</title>
        <authorList>
            <person name="Ward C.M."/>
            <person name="Onetto C.A."/>
            <person name="Borneman A.R."/>
        </authorList>
    </citation>
    <scope>NUCLEOTIDE SEQUENCE [LARGE SCALE GENOMIC DNA]</scope>
    <source>
        <strain evidence="14">AWRI1</strain>
        <tissue evidence="14">Single Adult Female</tissue>
    </source>
</reference>
<proteinExistence type="predicted"/>
<dbReference type="Pfam" id="PF13499">
    <property type="entry name" value="EF-hand_7"/>
    <property type="match status" value="1"/>
</dbReference>
<dbReference type="SMART" id="SM00054">
    <property type="entry name" value="EFh"/>
    <property type="match status" value="3"/>
</dbReference>
<feature type="domain" description="EF-hand" evidence="13">
    <location>
        <begin position="157"/>
        <end position="192"/>
    </location>
</feature>
<feature type="domain" description="EF-hand" evidence="13">
    <location>
        <begin position="250"/>
        <end position="272"/>
    </location>
</feature>
<dbReference type="SUPFAM" id="SSF47473">
    <property type="entry name" value="EF-hand"/>
    <property type="match status" value="2"/>
</dbReference>
<evidence type="ECO:0000256" key="2">
    <source>
        <dbReference type="ARBA" id="ARBA00022723"/>
    </source>
</evidence>
<protein>
    <recommendedName>
        <fullName evidence="11">Reticulocalbin-3</fullName>
    </recommendedName>
</protein>
<keyword evidence="8" id="KW-0143">Chaperone</keyword>
<evidence type="ECO:0000256" key="9">
    <source>
        <dbReference type="ARBA" id="ARBA00056975"/>
    </source>
</evidence>
<evidence type="ECO:0000256" key="12">
    <source>
        <dbReference type="SAM" id="SignalP"/>
    </source>
</evidence>
<dbReference type="GO" id="GO:0005788">
    <property type="term" value="C:endoplasmic reticulum lumen"/>
    <property type="evidence" value="ECO:0007669"/>
    <property type="project" value="UniProtKB-SubCell"/>
</dbReference>
<evidence type="ECO:0000259" key="13">
    <source>
        <dbReference type="PROSITE" id="PS50222"/>
    </source>
</evidence>
<keyword evidence="5" id="KW-0256">Endoplasmic reticulum</keyword>
<dbReference type="CDD" id="cd16226">
    <property type="entry name" value="EFh_CREC_Calumenin_like"/>
    <property type="match status" value="1"/>
</dbReference>
<evidence type="ECO:0000256" key="8">
    <source>
        <dbReference type="ARBA" id="ARBA00023186"/>
    </source>
</evidence>
<dbReference type="PANTHER" id="PTHR10827">
    <property type="entry name" value="RETICULOCALBIN"/>
    <property type="match status" value="1"/>
</dbReference>
<keyword evidence="15" id="KW-1185">Reference proteome</keyword>
<dbReference type="AlphaFoldDB" id="A0AAN9U016"/>
<evidence type="ECO:0000256" key="3">
    <source>
        <dbReference type="ARBA" id="ARBA00022729"/>
    </source>
</evidence>
<dbReference type="PROSITE" id="PS50222">
    <property type="entry name" value="EF_HAND_2"/>
    <property type="match status" value="4"/>
</dbReference>
<keyword evidence="3 12" id="KW-0732">Signal</keyword>
<feature type="domain" description="EF-hand" evidence="13">
    <location>
        <begin position="67"/>
        <end position="102"/>
    </location>
</feature>
<keyword evidence="7" id="KW-0325">Glycoprotein</keyword>
<dbReference type="PANTHER" id="PTHR10827:SF52">
    <property type="entry name" value="IP16409P"/>
    <property type="match status" value="1"/>
</dbReference>
<feature type="domain" description="EF-hand" evidence="13">
    <location>
        <begin position="194"/>
        <end position="229"/>
    </location>
</feature>
<feature type="chain" id="PRO_5042941862" description="Reticulocalbin-3" evidence="12">
    <location>
        <begin position="18"/>
        <end position="323"/>
    </location>
</feature>
<dbReference type="Gene3D" id="1.10.238.10">
    <property type="entry name" value="EF-hand"/>
    <property type="match status" value="2"/>
</dbReference>
<keyword evidence="4" id="KW-0677">Repeat</keyword>
<comment type="subcellular location">
    <subcellularLocation>
        <location evidence="1">Endoplasmic reticulum lumen</location>
    </subcellularLocation>
</comment>
<evidence type="ECO:0000256" key="10">
    <source>
        <dbReference type="ARBA" id="ARBA00063143"/>
    </source>
</evidence>
<dbReference type="GO" id="GO:0005509">
    <property type="term" value="F:calcium ion binding"/>
    <property type="evidence" value="ECO:0007669"/>
    <property type="project" value="InterPro"/>
</dbReference>
<keyword evidence="6" id="KW-0106">Calcium</keyword>
<comment type="subunit">
    <text evidence="10">Interacts with PCSK6 (immature form including the propeptide); probably involved in the maturation and the secretion of PCSK6.</text>
</comment>
<dbReference type="FunFam" id="1.10.238.10:FF:000104">
    <property type="entry name" value="calumenin isoform X1"/>
    <property type="match status" value="1"/>
</dbReference>
<gene>
    <name evidence="14" type="ORF">V9T40_008123</name>
</gene>
<dbReference type="PROSITE" id="PS00018">
    <property type="entry name" value="EF_HAND_1"/>
    <property type="match status" value="4"/>
</dbReference>
<accession>A0AAN9U016</accession>
<dbReference type="Pfam" id="PF00036">
    <property type="entry name" value="EF-hand_1"/>
    <property type="match status" value="1"/>
</dbReference>
<organism evidence="14 15">
    <name type="scientific">Parthenolecanium corni</name>
    <dbReference type="NCBI Taxonomy" id="536013"/>
    <lineage>
        <taxon>Eukaryota</taxon>
        <taxon>Metazoa</taxon>
        <taxon>Ecdysozoa</taxon>
        <taxon>Arthropoda</taxon>
        <taxon>Hexapoda</taxon>
        <taxon>Insecta</taxon>
        <taxon>Pterygota</taxon>
        <taxon>Neoptera</taxon>
        <taxon>Paraneoptera</taxon>
        <taxon>Hemiptera</taxon>
        <taxon>Sternorrhyncha</taxon>
        <taxon>Coccoidea</taxon>
        <taxon>Coccidae</taxon>
        <taxon>Parthenolecanium</taxon>
    </lineage>
</organism>
<dbReference type="InterPro" id="IPR011992">
    <property type="entry name" value="EF-hand-dom_pair"/>
</dbReference>
<evidence type="ECO:0000256" key="1">
    <source>
        <dbReference type="ARBA" id="ARBA00004319"/>
    </source>
</evidence>
<dbReference type="InterPro" id="IPR018247">
    <property type="entry name" value="EF_Hand_1_Ca_BS"/>
</dbReference>
<evidence type="ECO:0000313" key="14">
    <source>
        <dbReference type="EMBL" id="KAK7602534.1"/>
    </source>
</evidence>
<dbReference type="EMBL" id="JBBCAQ010000008">
    <property type="protein sequence ID" value="KAK7602534.1"/>
    <property type="molecule type" value="Genomic_DNA"/>
</dbReference>
<evidence type="ECO:0000256" key="5">
    <source>
        <dbReference type="ARBA" id="ARBA00022824"/>
    </source>
</evidence>
<sequence length="323" mass="37852">MFLCFVVFILVHNLTFAIPKQEETNHKIANDLGNKEHYQNEEHNKEYDHEAFLGEEAKTFDQLTPEESQKRLSIIIDKIDRDGDGYITFDELKTWIIYTQKKYLTNDVNKQWQTRNVEGNDKITWDAYRKAVYGFSHDYEASQLDKEEEVGGYSFKSVLDRDKRRWNVADIDGDGALTRDEFAAFLHPNENERMKDIVVLEAIEDIDKDKDGKISLEEYIGDMFPDLLEPGEELPEWVKNEKEQFSKYRDKNHDGVLDNDEVRDWILPEGFDHADAEARHLIYESDSDADEKLTKEEILNKYDLFVGSQATDFGEALARHDEF</sequence>
<dbReference type="FunFam" id="1.10.238.10:FF:000090">
    <property type="entry name" value="calumenin isoform X2"/>
    <property type="match status" value="1"/>
</dbReference>
<evidence type="ECO:0000256" key="6">
    <source>
        <dbReference type="ARBA" id="ARBA00022837"/>
    </source>
</evidence>
<evidence type="ECO:0000256" key="7">
    <source>
        <dbReference type="ARBA" id="ARBA00023180"/>
    </source>
</evidence>
<evidence type="ECO:0000256" key="4">
    <source>
        <dbReference type="ARBA" id="ARBA00022737"/>
    </source>
</evidence>
<dbReference type="GO" id="GO:0015031">
    <property type="term" value="P:protein transport"/>
    <property type="evidence" value="ECO:0007669"/>
    <property type="project" value="UniProtKB-ARBA"/>
</dbReference>